<dbReference type="InterPro" id="IPR027417">
    <property type="entry name" value="P-loop_NTPase"/>
</dbReference>
<dbReference type="Proteomes" id="UP001152320">
    <property type="component" value="Chromosome 10"/>
</dbReference>
<feature type="chain" id="PRO_5040261667" evidence="3">
    <location>
        <begin position="22"/>
        <end position="1287"/>
    </location>
</feature>
<comment type="caution">
    <text evidence="5">The sequence shown here is derived from an EMBL/GenBank/DDBJ whole genome shotgun (WGS) entry which is preliminary data.</text>
</comment>
<evidence type="ECO:0000256" key="1">
    <source>
        <dbReference type="SAM" id="Coils"/>
    </source>
</evidence>
<feature type="region of interest" description="Disordered" evidence="2">
    <location>
        <begin position="515"/>
        <end position="535"/>
    </location>
</feature>
<dbReference type="Gene3D" id="3.40.50.300">
    <property type="entry name" value="P-loop containing nucleotide triphosphate hydrolases"/>
    <property type="match status" value="1"/>
</dbReference>
<dbReference type="OrthoDB" id="6106100at2759"/>
<dbReference type="PROSITE" id="PS50835">
    <property type="entry name" value="IG_LIKE"/>
    <property type="match status" value="1"/>
</dbReference>
<proteinExistence type="predicted"/>
<evidence type="ECO:0000313" key="6">
    <source>
        <dbReference type="Proteomes" id="UP001152320"/>
    </source>
</evidence>
<evidence type="ECO:0000256" key="2">
    <source>
        <dbReference type="SAM" id="MobiDB-lite"/>
    </source>
</evidence>
<reference evidence="5" key="1">
    <citation type="submission" date="2021-10" db="EMBL/GenBank/DDBJ databases">
        <title>Tropical sea cucumber genome reveals ecological adaptation and Cuvierian tubules defense mechanism.</title>
        <authorList>
            <person name="Chen T."/>
        </authorList>
    </citation>
    <scope>NUCLEOTIDE SEQUENCE</scope>
    <source>
        <strain evidence="5">Nanhai2018</strain>
        <tissue evidence="5">Muscle</tissue>
    </source>
</reference>
<dbReference type="PANTHER" id="PTHR46312:SF2">
    <property type="entry name" value="NUCLEOTIDE-BINDING OLIGOMERIZATION DOMAIN-CONTAINING PROTEIN 2-LIKE"/>
    <property type="match status" value="1"/>
</dbReference>
<evidence type="ECO:0000259" key="4">
    <source>
        <dbReference type="PROSITE" id="PS50835"/>
    </source>
</evidence>
<dbReference type="SUPFAM" id="SSF52540">
    <property type="entry name" value="P-loop containing nucleoside triphosphate hydrolases"/>
    <property type="match status" value="1"/>
</dbReference>
<dbReference type="EMBL" id="JAIZAY010000010">
    <property type="protein sequence ID" value="KAJ8034882.1"/>
    <property type="molecule type" value="Genomic_DNA"/>
</dbReference>
<accession>A0A9Q1BY63</accession>
<feature type="signal peptide" evidence="3">
    <location>
        <begin position="1"/>
        <end position="21"/>
    </location>
</feature>
<keyword evidence="3" id="KW-0732">Signal</keyword>
<dbReference type="SUPFAM" id="SSF48726">
    <property type="entry name" value="Immunoglobulin"/>
    <property type="match status" value="1"/>
</dbReference>
<feature type="coiled-coil region" evidence="1">
    <location>
        <begin position="1223"/>
        <end position="1254"/>
    </location>
</feature>
<dbReference type="InterPro" id="IPR007110">
    <property type="entry name" value="Ig-like_dom"/>
</dbReference>
<keyword evidence="6" id="KW-1185">Reference proteome</keyword>
<name>A0A9Q1BY63_HOLLE</name>
<sequence>MGSCLKETALFLIVAASNVFGQEWIGCYSTQYAEIGFTGFIHCTFPTAFKAVYWYDDVTNPAANPLLSYTREYTELGSLNVVKSGYGYDSGDFNVMLNGSLIITKVSLQHEKMFKALCIDSSDIGRTFVVSLIVTVSPTQENPVVKSCEGVEQVCVIYANSSQHLTCEFHGARPPVNLDWEHRFPEVDVTMESVKSIKNETVTFCTKAVLDISSVGDELLLFLVCKAKYFVSKWSSEAEVLVDLSRRKSFYENEPSVIYSEVNGQVTIPSPSELSRRSILLWKMGNHESEKTIAFSVLGRTQLVKDYEGTFSINSAGELVITAVTLSHEGLYTSIYSDEIEDIVAVVNLVVLVHPSPPHLVVSGCSGQNTGCSIEGQSGSLSCSVHNVRPMVTLEWSTTSSHIRFSPSKHKSEELNGLFDISETVVYHLSDETSCKEYVEVLCKAFGPPAAIFQSSTTLQIRPDPANCSKESMSPSKSSSAAAISIAVLLPAFAIVGVVIIAGLCFHSHRKTKRRRIESENGPSSEEAQPLTEDISKEKKEIKEIKERLIKELKNHYASKFDDEDIYLPRKLSLIKTRKHPGGELVVSSSPLDSYHCIFKSTSLEYKDRIIIEGGTGYGKTLFAFHMARDWCRDAKESPLCDIDIFILISLKGVDDTTSIYDSITQQLLSERCGLKGKDVKAILDQEEKFVVVLDHYHEYYERKKVNAKDGKEGKDVPVKETFVDKIMSSKMLQNAKVIVLSLSSPTVQENIYGKGPTVVRIEKFTPDQVDEYLNHVFGDEHKKRERFKKQISQNREISELCDIPLFLKMISESYKNSKGEQLRFNKISNFFEDWFKLKHKRSVGNETFDVSKWKEIAKIAIEGIMNRQTVWTKKEFISRTGKDCFEMFEKMGVIVETKFHVDSTTQKDTHHQSKQENNNVKFIHTIYQQFMGAHYLAFHAEANQFEEYLSFSTLPKNTQLIVFACGLNNKKVIDVVKFFLKEGNTLELRHENVIYSCFYEVENLDEDEMKGVLESVLKRFHGIVFREDDSNSIRLGKVSSVEAINYHKIEIPSITFINATKNITEDSITLLNCNGKIITTTRVRAYVINDEHGNIQAEDIMKLVEAASCVKTIVVTSCFSPSETVTTNDFKQKLYKEKQLCVTWITNVLTEDDEGIMTSYPSSKLGKWINFEKLLLTPDETDGAEVSRHQSTSKDIMGFFQSVLRELQIMDNAREQTKANSRHKIEKVKNQLLEKLQKEKIRLANDNRIMEFKEGNASMYGDSLSSKLYWYRWIYFLHKAIEEGKQ</sequence>
<dbReference type="PANTHER" id="PTHR46312">
    <property type="entry name" value="NACHT DOMAIN-CONTAINING PROTEIN"/>
    <property type="match status" value="1"/>
</dbReference>
<keyword evidence="1" id="KW-0175">Coiled coil</keyword>
<protein>
    <submittedName>
        <fullName evidence="5">NACHT, LRR and PYD domains-containing protein 9</fullName>
    </submittedName>
</protein>
<evidence type="ECO:0000313" key="5">
    <source>
        <dbReference type="EMBL" id="KAJ8034882.1"/>
    </source>
</evidence>
<dbReference type="Pfam" id="PF05729">
    <property type="entry name" value="NACHT"/>
    <property type="match status" value="1"/>
</dbReference>
<dbReference type="InterPro" id="IPR007111">
    <property type="entry name" value="NACHT_NTPase"/>
</dbReference>
<gene>
    <name evidence="5" type="ORF">HOLleu_21901</name>
</gene>
<organism evidence="5 6">
    <name type="scientific">Holothuria leucospilota</name>
    <name type="common">Black long sea cucumber</name>
    <name type="synonym">Mertensiothuria leucospilota</name>
    <dbReference type="NCBI Taxonomy" id="206669"/>
    <lineage>
        <taxon>Eukaryota</taxon>
        <taxon>Metazoa</taxon>
        <taxon>Echinodermata</taxon>
        <taxon>Eleutherozoa</taxon>
        <taxon>Echinozoa</taxon>
        <taxon>Holothuroidea</taxon>
        <taxon>Aspidochirotacea</taxon>
        <taxon>Aspidochirotida</taxon>
        <taxon>Holothuriidae</taxon>
        <taxon>Holothuria</taxon>
    </lineage>
</organism>
<evidence type="ECO:0000256" key="3">
    <source>
        <dbReference type="SAM" id="SignalP"/>
    </source>
</evidence>
<feature type="domain" description="Ig-like" evidence="4">
    <location>
        <begin position="358"/>
        <end position="485"/>
    </location>
</feature>
<dbReference type="InterPro" id="IPR036179">
    <property type="entry name" value="Ig-like_dom_sf"/>
</dbReference>